<dbReference type="Proteomes" id="UP001620626">
    <property type="component" value="Unassembled WGS sequence"/>
</dbReference>
<dbReference type="EMBL" id="JBICBT010001359">
    <property type="protein sequence ID" value="KAL3071370.1"/>
    <property type="molecule type" value="Genomic_DNA"/>
</dbReference>
<evidence type="ECO:0000313" key="2">
    <source>
        <dbReference type="Proteomes" id="UP001620626"/>
    </source>
</evidence>
<accession>A0ABD2I2F6</accession>
<evidence type="ECO:0000313" key="1">
    <source>
        <dbReference type="EMBL" id="KAL3071370.1"/>
    </source>
</evidence>
<gene>
    <name evidence="1" type="ORF">niasHT_036253</name>
</gene>
<proteinExistence type="predicted"/>
<reference evidence="1 2" key="1">
    <citation type="submission" date="2024-10" db="EMBL/GenBank/DDBJ databases">
        <authorList>
            <person name="Kim D."/>
        </authorList>
    </citation>
    <scope>NUCLEOTIDE SEQUENCE [LARGE SCALE GENOMIC DNA]</scope>
    <source>
        <strain evidence="1">BH-2024</strain>
    </source>
</reference>
<keyword evidence="2" id="KW-1185">Reference proteome</keyword>
<sequence>MQAVVARVSDLMVRADRNTLCRPPPIFTACVWGVKKGVKNTPPNTTDTNEPVEELVSLERKAMRRRSIRSGIASGEISRVSPFLNDKCSDP</sequence>
<protein>
    <submittedName>
        <fullName evidence="1">Uncharacterized protein</fullName>
    </submittedName>
</protein>
<organism evidence="1 2">
    <name type="scientific">Heterodera trifolii</name>
    <dbReference type="NCBI Taxonomy" id="157864"/>
    <lineage>
        <taxon>Eukaryota</taxon>
        <taxon>Metazoa</taxon>
        <taxon>Ecdysozoa</taxon>
        <taxon>Nematoda</taxon>
        <taxon>Chromadorea</taxon>
        <taxon>Rhabditida</taxon>
        <taxon>Tylenchina</taxon>
        <taxon>Tylenchomorpha</taxon>
        <taxon>Tylenchoidea</taxon>
        <taxon>Heteroderidae</taxon>
        <taxon>Heteroderinae</taxon>
        <taxon>Heterodera</taxon>
    </lineage>
</organism>
<comment type="caution">
    <text evidence="1">The sequence shown here is derived from an EMBL/GenBank/DDBJ whole genome shotgun (WGS) entry which is preliminary data.</text>
</comment>
<dbReference type="AlphaFoldDB" id="A0ABD2I2F6"/>
<name>A0ABD2I2F6_9BILA</name>